<dbReference type="Gene3D" id="2.60.40.1180">
    <property type="entry name" value="Golgi alpha-mannosidase II"/>
    <property type="match status" value="1"/>
</dbReference>
<dbReference type="PROSITE" id="PS51257">
    <property type="entry name" value="PROKAR_LIPOPROTEIN"/>
    <property type="match status" value="1"/>
</dbReference>
<proteinExistence type="inferred from homology"/>
<feature type="signal peptide" evidence="3">
    <location>
        <begin position="1"/>
        <end position="22"/>
    </location>
</feature>
<dbReference type="Pfam" id="PF13199">
    <property type="entry name" value="Glyco_hydro_66"/>
    <property type="match status" value="1"/>
</dbReference>
<dbReference type="InterPro" id="IPR025092">
    <property type="entry name" value="Glyco_hydro_66"/>
</dbReference>
<evidence type="ECO:0000313" key="4">
    <source>
        <dbReference type="EMBL" id="MCX5617592.1"/>
    </source>
</evidence>
<dbReference type="GO" id="GO:0016787">
    <property type="term" value="F:hydrolase activity"/>
    <property type="evidence" value="ECO:0007669"/>
    <property type="project" value="UniProtKB-KW"/>
</dbReference>
<reference evidence="4" key="1">
    <citation type="submission" date="2022-07" db="EMBL/GenBank/DDBJ databases">
        <title>Bombella genomes.</title>
        <authorList>
            <person name="Harer L."/>
            <person name="Styblova S."/>
            <person name="Ehrmann M."/>
        </authorList>
    </citation>
    <scope>NUCLEOTIDE SEQUENCE</scope>
    <source>
        <strain evidence="4">TMW 2.2543</strain>
    </source>
</reference>
<dbReference type="InterPro" id="IPR013780">
    <property type="entry name" value="Glyco_hydro_b"/>
</dbReference>
<gene>
    <name evidence="4" type="ORF">NQF86_02745</name>
</gene>
<organism evidence="4 5">
    <name type="scientific">Bombella pluederhausensis</name>
    <dbReference type="NCBI Taxonomy" id="2967336"/>
    <lineage>
        <taxon>Bacteria</taxon>
        <taxon>Pseudomonadati</taxon>
        <taxon>Pseudomonadota</taxon>
        <taxon>Alphaproteobacteria</taxon>
        <taxon>Acetobacterales</taxon>
        <taxon>Acetobacteraceae</taxon>
        <taxon>Bombella</taxon>
    </lineage>
</organism>
<dbReference type="EMBL" id="JANIDY010000001">
    <property type="protein sequence ID" value="MCX5617592.1"/>
    <property type="molecule type" value="Genomic_DNA"/>
</dbReference>
<evidence type="ECO:0000256" key="2">
    <source>
        <dbReference type="ARBA" id="ARBA00022729"/>
    </source>
</evidence>
<sequence>MNLTGKSIPALFSLFMASCAYAGSFHPEEGPHLSGPLIQSINMDRSHYDEGNIARLFIHLNNRTGGNFSGSITATVTGRGRQVRTPIVRSVDALPQGQEMTVELDVPTTPMSSYQGYHVVLDATSSGRLIDEQATAIDFSPDWWTYPRQCWLVGAFSDWGEWKPEVIYGTSPEKNVSSLNAYHCNNLQFYNLLYRWHQPWSNEERYVNGDGETVEKPLMRRAMATAKALHMGSFFYFPLYAANIGIKPAVMEDGSGASISWGLFTNQCGLNGGTCSTADMKKFYANIGYMNPNNTEWQYYWAQQANKIIHEFGFDGIFIDTYGGISEALYDAQGRQVDFSHAYSSFITTVTGLTNAPMTLNPAGSWNEQDLVQSRREVFHFNERWNNPSDVGNFGDFWTRAQQIQSWASSRPHGIGMDWDLGMNKGPMQDKNCAINGGARYCTFNLPGVLYQEAAIMATGAHHDWIVDGQQSQGDGARFISNDDYPIGNMLPLPAGMAQAEYDYQSFGVAYEKLLRRDVRAPSLPAASITSGGSGSTTAQAGKIWLLQTTRPGFDMLHLLNYQQMNSASFNDVNDNAANAAAPQTTGPLSVKMYVTSGSALGWLFWASPDVRHGAPQTISYSPGQDSNGTYITFTLPSLSYWDMVWLENNVASSDYAVP</sequence>
<protein>
    <submittedName>
        <fullName evidence="4">Glycoside hydrolase family 66 protein</fullName>
    </submittedName>
</protein>
<dbReference type="Proteomes" id="UP001165576">
    <property type="component" value="Unassembled WGS sequence"/>
</dbReference>
<keyword evidence="5" id="KW-1185">Reference proteome</keyword>
<keyword evidence="2 3" id="KW-0732">Signal</keyword>
<dbReference type="SUPFAM" id="SSF51445">
    <property type="entry name" value="(Trans)glycosidases"/>
    <property type="match status" value="1"/>
</dbReference>
<keyword evidence="4" id="KW-0378">Hydrolase</keyword>
<dbReference type="InterPro" id="IPR013783">
    <property type="entry name" value="Ig-like_fold"/>
</dbReference>
<evidence type="ECO:0000256" key="3">
    <source>
        <dbReference type="SAM" id="SignalP"/>
    </source>
</evidence>
<dbReference type="RefSeq" id="WP_266116067.1">
    <property type="nucleotide sequence ID" value="NZ_JANIDY010000001.1"/>
</dbReference>
<comment type="caution">
    <text evidence="4">The sequence shown here is derived from an EMBL/GenBank/DDBJ whole genome shotgun (WGS) entry which is preliminary data.</text>
</comment>
<evidence type="ECO:0000256" key="1">
    <source>
        <dbReference type="ARBA" id="ARBA00010837"/>
    </source>
</evidence>
<accession>A0ABT3WEQ6</accession>
<feature type="chain" id="PRO_5046547311" evidence="3">
    <location>
        <begin position="23"/>
        <end position="659"/>
    </location>
</feature>
<evidence type="ECO:0000313" key="5">
    <source>
        <dbReference type="Proteomes" id="UP001165576"/>
    </source>
</evidence>
<dbReference type="Gene3D" id="2.60.40.10">
    <property type="entry name" value="Immunoglobulins"/>
    <property type="match status" value="1"/>
</dbReference>
<dbReference type="Gene3D" id="3.20.20.80">
    <property type="entry name" value="Glycosidases"/>
    <property type="match status" value="1"/>
</dbReference>
<dbReference type="InterPro" id="IPR017853">
    <property type="entry name" value="GH"/>
</dbReference>
<name>A0ABT3WEQ6_9PROT</name>
<comment type="similarity">
    <text evidence="1">Belongs to the glycosyl hydrolase 66 family.</text>
</comment>